<evidence type="ECO:0000313" key="1">
    <source>
        <dbReference type="EMBL" id="KAJ9638607.1"/>
    </source>
</evidence>
<accession>A0AA38Y838</accession>
<dbReference type="AlphaFoldDB" id="A0AA38Y838"/>
<comment type="caution">
    <text evidence="1">The sequence shown here is derived from an EMBL/GenBank/DDBJ whole genome shotgun (WGS) entry which is preliminary data.</text>
</comment>
<name>A0AA38Y838_9EURO</name>
<dbReference type="EMBL" id="JAPDRN010000020">
    <property type="protein sequence ID" value="KAJ9638607.1"/>
    <property type="molecule type" value="Genomic_DNA"/>
</dbReference>
<organism evidence="1 2">
    <name type="scientific">Knufia peltigerae</name>
    <dbReference type="NCBI Taxonomy" id="1002370"/>
    <lineage>
        <taxon>Eukaryota</taxon>
        <taxon>Fungi</taxon>
        <taxon>Dikarya</taxon>
        <taxon>Ascomycota</taxon>
        <taxon>Pezizomycotina</taxon>
        <taxon>Eurotiomycetes</taxon>
        <taxon>Chaetothyriomycetidae</taxon>
        <taxon>Chaetothyriales</taxon>
        <taxon>Trichomeriaceae</taxon>
        <taxon>Knufia</taxon>
    </lineage>
</organism>
<protein>
    <submittedName>
        <fullName evidence="1">Uncharacterized protein</fullName>
    </submittedName>
</protein>
<sequence length="401" mass="44050">MSTSSLSQPEANGEEEFIEILASMPSMANSTTTIEDSDTTEYSGLTVANQAPNNSMVLGSKLREVTRNDGPGTACHADASATVESIASRLKTLDFSRNGKRACCCDRPDPSSNHSLALEPAEPDPIKVKGYIKAIEEWRANKPIGFLKAPCHLTSREESVVVRAPCVDSTGIRVDLEPGTKYIWMLVNNLIYFQAIDPTTQSSLTNLAEQIGLNDEPKYAIRLPAAMAILSVPRHGMIDEDETQQVLFHCQQAARIWCEMIQAPELASLCHGSISYRRELSQLGLYRRLYEKQVCARVFLGNDGEISSRSLCAGSAILRTLVPYLDSTLIMFELVVDKEDKGGDEIGGKVVTLVLLEPLAWINEFGVIFEVEGDVPVGKTVYGLKKDWRSMARQASTSVKE</sequence>
<proteinExistence type="predicted"/>
<gene>
    <name evidence="1" type="ORF">H2204_004083</name>
</gene>
<dbReference type="Proteomes" id="UP001172681">
    <property type="component" value="Unassembled WGS sequence"/>
</dbReference>
<keyword evidence="2" id="KW-1185">Reference proteome</keyword>
<reference evidence="1" key="1">
    <citation type="submission" date="2022-10" db="EMBL/GenBank/DDBJ databases">
        <title>Culturing micro-colonial fungi from biological soil crusts in the Mojave desert and describing Neophaeococcomyces mojavensis, and introducing the new genera and species Taxawa tesnikishii.</title>
        <authorList>
            <person name="Kurbessoian T."/>
            <person name="Stajich J.E."/>
        </authorList>
    </citation>
    <scope>NUCLEOTIDE SEQUENCE</scope>
    <source>
        <strain evidence="1">TK_35</strain>
    </source>
</reference>
<evidence type="ECO:0000313" key="2">
    <source>
        <dbReference type="Proteomes" id="UP001172681"/>
    </source>
</evidence>